<name>A0A918J864_9ACTN</name>
<evidence type="ECO:0000313" key="2">
    <source>
        <dbReference type="EMBL" id="GGW59410.1"/>
    </source>
</evidence>
<protein>
    <submittedName>
        <fullName evidence="2">Uncharacterized protein</fullName>
    </submittedName>
</protein>
<dbReference type="Proteomes" id="UP000620224">
    <property type="component" value="Unassembled WGS sequence"/>
</dbReference>
<reference evidence="2" key="1">
    <citation type="journal article" date="2014" name="Int. J. Syst. Evol. Microbiol.">
        <title>Complete genome sequence of Corynebacterium casei LMG S-19264T (=DSM 44701T), isolated from a smear-ripened cheese.</title>
        <authorList>
            <consortium name="US DOE Joint Genome Institute (JGI-PGF)"/>
            <person name="Walter F."/>
            <person name="Albersmeier A."/>
            <person name="Kalinowski J."/>
            <person name="Ruckert C."/>
        </authorList>
    </citation>
    <scope>NUCLEOTIDE SEQUENCE</scope>
    <source>
        <strain evidence="2">JCM 4490</strain>
    </source>
</reference>
<reference evidence="2" key="2">
    <citation type="submission" date="2020-09" db="EMBL/GenBank/DDBJ databases">
        <authorList>
            <person name="Sun Q."/>
            <person name="Ohkuma M."/>
        </authorList>
    </citation>
    <scope>NUCLEOTIDE SEQUENCE</scope>
    <source>
        <strain evidence="2">JCM 4490</strain>
    </source>
</reference>
<dbReference type="EMBL" id="BMUE01000008">
    <property type="protein sequence ID" value="GGW59410.1"/>
    <property type="molecule type" value="Genomic_DNA"/>
</dbReference>
<gene>
    <name evidence="2" type="ORF">GCM10010503_40740</name>
</gene>
<keyword evidence="3" id="KW-1185">Reference proteome</keyword>
<dbReference type="AlphaFoldDB" id="A0A918J864"/>
<feature type="region of interest" description="Disordered" evidence="1">
    <location>
        <begin position="41"/>
        <end position="70"/>
    </location>
</feature>
<organism evidence="2 3">
    <name type="scientific">Streptomyces lucensis JCM 4490</name>
    <dbReference type="NCBI Taxonomy" id="1306176"/>
    <lineage>
        <taxon>Bacteria</taxon>
        <taxon>Bacillati</taxon>
        <taxon>Actinomycetota</taxon>
        <taxon>Actinomycetes</taxon>
        <taxon>Kitasatosporales</taxon>
        <taxon>Streptomycetaceae</taxon>
        <taxon>Streptomyces</taxon>
    </lineage>
</organism>
<evidence type="ECO:0000313" key="3">
    <source>
        <dbReference type="Proteomes" id="UP000620224"/>
    </source>
</evidence>
<proteinExistence type="predicted"/>
<accession>A0A918J864</accession>
<sequence>MRLTDSRQAQTVTAVLAQVGRMTLINCLTQSLVVRPAVRSRRAAAHTAGYPDAVPRTPAPASPCVHNHPK</sequence>
<evidence type="ECO:0000256" key="1">
    <source>
        <dbReference type="SAM" id="MobiDB-lite"/>
    </source>
</evidence>
<comment type="caution">
    <text evidence="2">The sequence shown here is derived from an EMBL/GenBank/DDBJ whole genome shotgun (WGS) entry which is preliminary data.</text>
</comment>